<dbReference type="Gene3D" id="3.20.20.30">
    <property type="entry name" value="Luciferase-like domain"/>
    <property type="match status" value="1"/>
</dbReference>
<dbReference type="InterPro" id="IPR011251">
    <property type="entry name" value="Luciferase-like_dom"/>
</dbReference>
<dbReference type="EMBL" id="CP109535">
    <property type="protein sequence ID" value="WTY98811.1"/>
    <property type="molecule type" value="Genomic_DNA"/>
</dbReference>
<feature type="domain" description="Luciferase-like" evidence="6">
    <location>
        <begin position="5"/>
        <end position="333"/>
    </location>
</feature>
<evidence type="ECO:0000313" key="7">
    <source>
        <dbReference type="EMBL" id="WTY98811.1"/>
    </source>
</evidence>
<evidence type="ECO:0000259" key="6">
    <source>
        <dbReference type="Pfam" id="PF00296"/>
    </source>
</evidence>
<reference evidence="7" key="1">
    <citation type="submission" date="2022-10" db="EMBL/GenBank/DDBJ databases">
        <title>The complete genomes of actinobacterial strains from the NBC collection.</title>
        <authorList>
            <person name="Joergensen T.S."/>
            <person name="Alvarez Arevalo M."/>
            <person name="Sterndorff E.B."/>
            <person name="Faurdal D."/>
            <person name="Vuksanovic O."/>
            <person name="Mourched A.-S."/>
            <person name="Charusanti P."/>
            <person name="Shaw S."/>
            <person name="Blin K."/>
            <person name="Weber T."/>
        </authorList>
    </citation>
    <scope>NUCLEOTIDE SEQUENCE</scope>
    <source>
        <strain evidence="7">NBC_01401</strain>
    </source>
</reference>
<dbReference type="Pfam" id="PF00296">
    <property type="entry name" value="Bac_luciferase"/>
    <property type="match status" value="1"/>
</dbReference>
<dbReference type="PANTHER" id="PTHR42847:SF4">
    <property type="entry name" value="ALKANESULFONATE MONOOXYGENASE-RELATED"/>
    <property type="match status" value="1"/>
</dbReference>
<dbReference type="InterPro" id="IPR036661">
    <property type="entry name" value="Luciferase-like_sf"/>
</dbReference>
<keyword evidence="1" id="KW-0285">Flavoprotein</keyword>
<sequence length="385" mass="41701">MTLTFHWFLPTNGDSRHVVGGGHGTPVTAAGGDRPPTVRYLAQIARAAEDLGFEGVLTPTGAWCEDAWLTTAMISQHTERLKFLVAFRPGFVSPTLAAQMAATYQRQTGGRLLLNVVTGGESHEQRAYGDFLDKDARYARTGEFLEIVRELWDGRTVNLKGEHLTVEDARLARVPDPVPDVYFGGSSPAAGVVATRHADVYLTWGEPPAQVAEKIAWVRGLAEREGRTVRFGIRLHVIARDTSEQAWAEADRLLSGFDPATVRSVQEGLARSESDGQKRMLALHGGGRDGLEIHPNLWAGIGLVRGGAGTALVGSHEEVAERIEEYHRLGIDEFVLSGYPHLEEAYWFGEGVLPRLTARGLWAHPGGPADPGPAQVPFAAPRAGA</sequence>
<evidence type="ECO:0000256" key="3">
    <source>
        <dbReference type="ARBA" id="ARBA00023002"/>
    </source>
</evidence>
<dbReference type="GO" id="GO:0008726">
    <property type="term" value="F:alkanesulfonate monooxygenase activity"/>
    <property type="evidence" value="ECO:0007669"/>
    <property type="project" value="TreeGrafter"/>
</dbReference>
<evidence type="ECO:0000256" key="1">
    <source>
        <dbReference type="ARBA" id="ARBA00022630"/>
    </source>
</evidence>
<evidence type="ECO:0000256" key="2">
    <source>
        <dbReference type="ARBA" id="ARBA00022643"/>
    </source>
</evidence>
<dbReference type="GO" id="GO:0046306">
    <property type="term" value="P:alkanesulfonate catabolic process"/>
    <property type="evidence" value="ECO:0007669"/>
    <property type="project" value="TreeGrafter"/>
</dbReference>
<dbReference type="CDD" id="cd01094">
    <property type="entry name" value="Alkanesulfonate_monoxygenase"/>
    <property type="match status" value="1"/>
</dbReference>
<keyword evidence="4" id="KW-0503">Monooxygenase</keyword>
<keyword evidence="2" id="KW-0288">FMN</keyword>
<organism evidence="7">
    <name type="scientific">Streptomyces sp. NBC_01401</name>
    <dbReference type="NCBI Taxonomy" id="2903854"/>
    <lineage>
        <taxon>Bacteria</taxon>
        <taxon>Bacillati</taxon>
        <taxon>Actinomycetota</taxon>
        <taxon>Actinomycetes</taxon>
        <taxon>Kitasatosporales</taxon>
        <taxon>Streptomycetaceae</taxon>
        <taxon>Streptomyces</taxon>
    </lineage>
</organism>
<accession>A0AAU3H2X4</accession>
<dbReference type="SUPFAM" id="SSF51679">
    <property type="entry name" value="Bacterial luciferase-like"/>
    <property type="match status" value="1"/>
</dbReference>
<evidence type="ECO:0000256" key="5">
    <source>
        <dbReference type="SAM" id="MobiDB-lite"/>
    </source>
</evidence>
<feature type="region of interest" description="Disordered" evidence="5">
    <location>
        <begin position="364"/>
        <end position="385"/>
    </location>
</feature>
<name>A0AAU3H2X4_9ACTN</name>
<protein>
    <submittedName>
        <fullName evidence="7">LLM class flavin-dependent oxidoreductase</fullName>
    </submittedName>
</protein>
<dbReference type="PANTHER" id="PTHR42847">
    <property type="entry name" value="ALKANESULFONATE MONOOXYGENASE"/>
    <property type="match status" value="1"/>
</dbReference>
<dbReference type="InterPro" id="IPR050172">
    <property type="entry name" value="SsuD_RutA_monooxygenase"/>
</dbReference>
<proteinExistence type="predicted"/>
<keyword evidence="3" id="KW-0560">Oxidoreductase</keyword>
<dbReference type="AlphaFoldDB" id="A0AAU3H2X4"/>
<gene>
    <name evidence="7" type="ORF">OG626_29880</name>
</gene>
<evidence type="ECO:0000256" key="4">
    <source>
        <dbReference type="ARBA" id="ARBA00023033"/>
    </source>
</evidence>